<evidence type="ECO:0000313" key="1">
    <source>
        <dbReference type="EMBL" id="GAA4029701.1"/>
    </source>
</evidence>
<sequence length="71" mass="7375">MNGGSCGVRGSCGIKGRLVANVVVEELRMQAARYGTRLPGCPGLEDLVLGYLSPEHRDQCGVGCPSAALLD</sequence>
<proteinExistence type="predicted"/>
<dbReference type="Gene3D" id="1.10.357.10">
    <property type="entry name" value="Tetracycline Repressor, domain 2"/>
    <property type="match status" value="1"/>
</dbReference>
<dbReference type="Proteomes" id="UP001500456">
    <property type="component" value="Unassembled WGS sequence"/>
</dbReference>
<dbReference type="EMBL" id="BAAAZX010000047">
    <property type="protein sequence ID" value="GAA4029701.1"/>
    <property type="molecule type" value="Genomic_DNA"/>
</dbReference>
<organism evidence="1 2">
    <name type="scientific">Streptomyces plumbiresistens</name>
    <dbReference type="NCBI Taxonomy" id="511811"/>
    <lineage>
        <taxon>Bacteria</taxon>
        <taxon>Bacillati</taxon>
        <taxon>Actinomycetota</taxon>
        <taxon>Actinomycetes</taxon>
        <taxon>Kitasatosporales</taxon>
        <taxon>Streptomycetaceae</taxon>
        <taxon>Streptomyces</taxon>
    </lineage>
</organism>
<evidence type="ECO:0000313" key="2">
    <source>
        <dbReference type="Proteomes" id="UP001500456"/>
    </source>
</evidence>
<accession>A0ABP7TQ64</accession>
<protein>
    <submittedName>
        <fullName evidence="1">Uncharacterized protein</fullName>
    </submittedName>
</protein>
<gene>
    <name evidence="1" type="ORF">GCM10022232_89500</name>
</gene>
<name>A0ABP7TQ64_9ACTN</name>
<comment type="caution">
    <text evidence="1">The sequence shown here is derived from an EMBL/GenBank/DDBJ whole genome shotgun (WGS) entry which is preliminary data.</text>
</comment>
<keyword evidence="2" id="KW-1185">Reference proteome</keyword>
<reference evidence="2" key="1">
    <citation type="journal article" date="2019" name="Int. J. Syst. Evol. Microbiol.">
        <title>The Global Catalogue of Microorganisms (GCM) 10K type strain sequencing project: providing services to taxonomists for standard genome sequencing and annotation.</title>
        <authorList>
            <consortium name="The Broad Institute Genomics Platform"/>
            <consortium name="The Broad Institute Genome Sequencing Center for Infectious Disease"/>
            <person name="Wu L."/>
            <person name="Ma J."/>
        </authorList>
    </citation>
    <scope>NUCLEOTIDE SEQUENCE [LARGE SCALE GENOMIC DNA]</scope>
    <source>
        <strain evidence="2">JCM 16924</strain>
    </source>
</reference>